<feature type="compositionally biased region" description="Polar residues" evidence="1">
    <location>
        <begin position="21"/>
        <end position="35"/>
    </location>
</feature>
<dbReference type="Proteomes" id="UP000837857">
    <property type="component" value="Chromosome 1"/>
</dbReference>
<organism evidence="2 3">
    <name type="scientific">Iphiclides podalirius</name>
    <name type="common">scarce swallowtail</name>
    <dbReference type="NCBI Taxonomy" id="110791"/>
    <lineage>
        <taxon>Eukaryota</taxon>
        <taxon>Metazoa</taxon>
        <taxon>Ecdysozoa</taxon>
        <taxon>Arthropoda</taxon>
        <taxon>Hexapoda</taxon>
        <taxon>Insecta</taxon>
        <taxon>Pterygota</taxon>
        <taxon>Neoptera</taxon>
        <taxon>Endopterygota</taxon>
        <taxon>Lepidoptera</taxon>
        <taxon>Glossata</taxon>
        <taxon>Ditrysia</taxon>
        <taxon>Papilionoidea</taxon>
        <taxon>Papilionidae</taxon>
        <taxon>Papilioninae</taxon>
        <taxon>Iphiclides</taxon>
    </lineage>
</organism>
<gene>
    <name evidence="2" type="ORF">IPOD504_LOCUS51</name>
</gene>
<protein>
    <submittedName>
        <fullName evidence="2">Uncharacterized protein</fullName>
    </submittedName>
</protein>
<name>A0ABN8HJ44_9NEOP</name>
<dbReference type="EMBL" id="OW152813">
    <property type="protein sequence ID" value="CAH2034263.1"/>
    <property type="molecule type" value="Genomic_DNA"/>
</dbReference>
<keyword evidence="3" id="KW-1185">Reference proteome</keyword>
<evidence type="ECO:0000313" key="2">
    <source>
        <dbReference type="EMBL" id="CAH2034263.1"/>
    </source>
</evidence>
<sequence>MNLSYYPPPPIPPTNNALNPASPSFSATDEWSRNANFRPPGEGTPRGGGGWWGVWRQGEARSAPNK</sequence>
<evidence type="ECO:0000256" key="1">
    <source>
        <dbReference type="SAM" id="MobiDB-lite"/>
    </source>
</evidence>
<accession>A0ABN8HJ44</accession>
<evidence type="ECO:0000313" key="3">
    <source>
        <dbReference type="Proteomes" id="UP000837857"/>
    </source>
</evidence>
<feature type="region of interest" description="Disordered" evidence="1">
    <location>
        <begin position="1"/>
        <end position="66"/>
    </location>
</feature>
<reference evidence="2" key="1">
    <citation type="submission" date="2022-03" db="EMBL/GenBank/DDBJ databases">
        <authorList>
            <person name="Martin H S."/>
        </authorList>
    </citation>
    <scope>NUCLEOTIDE SEQUENCE</scope>
</reference>
<feature type="non-terminal residue" evidence="2">
    <location>
        <position position="66"/>
    </location>
</feature>
<feature type="compositionally biased region" description="Pro residues" evidence="1">
    <location>
        <begin position="1"/>
        <end position="13"/>
    </location>
</feature>
<proteinExistence type="predicted"/>